<reference evidence="2 3" key="1">
    <citation type="submission" date="2024-09" db="EMBL/GenBank/DDBJ databases">
        <authorList>
            <person name="Sun Q."/>
            <person name="Mori K."/>
        </authorList>
    </citation>
    <scope>NUCLEOTIDE SEQUENCE [LARGE SCALE GENOMIC DNA]</scope>
    <source>
        <strain evidence="2 3">JCM 4362</strain>
    </source>
</reference>
<sequence length="243" mass="25845">MSRRGRRPLPGRRTAAAPGPAPRAGQYPRQHHDEQPTGLPTGLRHATTPQQIPGAAYEGAAFTLLRALDELLTACGVAPGAPGAADRPPRLIGGGARGRAWTGTVHRLSGRPVLLPAGTEPVAHPDRSFVTVLGAVLGPNGMNAYAEVLDQQPQPVARELDELPAHADEQARQSLAERLVPYVRGLRARHPGLNDLTSDAPRGRQYAGRTIGAAIADLYNPAQIDVMRRLRELLSDSGREPGT</sequence>
<dbReference type="InterPro" id="IPR043129">
    <property type="entry name" value="ATPase_NBD"/>
</dbReference>
<protein>
    <submittedName>
        <fullName evidence="2">Uncharacterized protein</fullName>
    </submittedName>
</protein>
<evidence type="ECO:0000313" key="2">
    <source>
        <dbReference type="EMBL" id="MFB9518551.1"/>
    </source>
</evidence>
<gene>
    <name evidence="2" type="ORF">ACFFTU_01090</name>
</gene>
<dbReference type="Proteomes" id="UP001589718">
    <property type="component" value="Unassembled WGS sequence"/>
</dbReference>
<feature type="compositionally biased region" description="Basic residues" evidence="1">
    <location>
        <begin position="1"/>
        <end position="10"/>
    </location>
</feature>
<dbReference type="Gene3D" id="3.30.420.40">
    <property type="match status" value="1"/>
</dbReference>
<evidence type="ECO:0000313" key="3">
    <source>
        <dbReference type="Proteomes" id="UP001589718"/>
    </source>
</evidence>
<accession>A0ABV5P7L2</accession>
<feature type="region of interest" description="Disordered" evidence="1">
    <location>
        <begin position="1"/>
        <end position="47"/>
    </location>
</feature>
<evidence type="ECO:0000256" key="1">
    <source>
        <dbReference type="SAM" id="MobiDB-lite"/>
    </source>
</evidence>
<dbReference type="RefSeq" id="WP_380836457.1">
    <property type="nucleotide sequence ID" value="NZ_BAAAXE010000002.1"/>
</dbReference>
<comment type="caution">
    <text evidence="2">The sequence shown here is derived from an EMBL/GenBank/DDBJ whole genome shotgun (WGS) entry which is preliminary data.</text>
</comment>
<dbReference type="EMBL" id="JBHMCR010000001">
    <property type="protein sequence ID" value="MFB9518551.1"/>
    <property type="molecule type" value="Genomic_DNA"/>
</dbReference>
<feature type="compositionally biased region" description="Low complexity" evidence="1">
    <location>
        <begin position="11"/>
        <end position="25"/>
    </location>
</feature>
<proteinExistence type="predicted"/>
<name>A0ABV5P7L2_STRCM</name>
<keyword evidence="3" id="KW-1185">Reference proteome</keyword>
<organism evidence="2 3">
    <name type="scientific">Streptomyces cremeus</name>
    <dbReference type="NCBI Taxonomy" id="66881"/>
    <lineage>
        <taxon>Bacteria</taxon>
        <taxon>Bacillati</taxon>
        <taxon>Actinomycetota</taxon>
        <taxon>Actinomycetes</taxon>
        <taxon>Kitasatosporales</taxon>
        <taxon>Streptomycetaceae</taxon>
        <taxon>Streptomyces</taxon>
    </lineage>
</organism>
<dbReference type="SUPFAM" id="SSF53067">
    <property type="entry name" value="Actin-like ATPase domain"/>
    <property type="match status" value="1"/>
</dbReference>